<evidence type="ECO:0000313" key="2">
    <source>
        <dbReference type="EMBL" id="HFT92845.1"/>
    </source>
</evidence>
<name>A0A7C3LRE1_9BACT</name>
<proteinExistence type="predicted"/>
<accession>A0A7C3LRE1</accession>
<dbReference type="Gene3D" id="3.90.550.10">
    <property type="entry name" value="Spore Coat Polysaccharide Biosynthesis Protein SpsA, Chain A"/>
    <property type="match status" value="1"/>
</dbReference>
<dbReference type="CDD" id="cd00761">
    <property type="entry name" value="Glyco_tranf_GTA_type"/>
    <property type="match status" value="1"/>
</dbReference>
<feature type="domain" description="Glycosyltransferase 2-like" evidence="1">
    <location>
        <begin position="7"/>
        <end position="164"/>
    </location>
</feature>
<sequence>MNHPEISVIIPVYREKDLLHDSIGSALSQTYKGHYEILLIDNNCDEESLKILNEYKEKYPEIIRLIKETKQGAPSARNRGIQESLGQFIVMMEGDDVMSPERIDVQYHYFLEYGKDVSLLSSYYDRVNWNNDQMLEQVRSEYKNWISALSLKNMFYAHPSTWFFKKETAIKVGCFNEGFNPRLLEDDEFNFKMYLAGKLVQVPQSLVRVRMPSISYKGVKDSQVSSVDLIKKMDLFFTILKNKLNQEKDVEFDPSGFRRIRSQWLRETGAGFLGYGNGVPVSRHLIKQAIKDRVFDYKNWKWFLRTFYLKKGSGEKMFLKKDEIEYLLTTHFFQ</sequence>
<dbReference type="PANTHER" id="PTHR22916:SF3">
    <property type="entry name" value="UDP-GLCNAC:BETAGAL BETA-1,3-N-ACETYLGLUCOSAMINYLTRANSFERASE-LIKE PROTEIN 1"/>
    <property type="match status" value="1"/>
</dbReference>
<comment type="caution">
    <text evidence="2">The sequence shown here is derived from an EMBL/GenBank/DDBJ whole genome shotgun (WGS) entry which is preliminary data.</text>
</comment>
<dbReference type="SUPFAM" id="SSF53448">
    <property type="entry name" value="Nucleotide-diphospho-sugar transferases"/>
    <property type="match status" value="1"/>
</dbReference>
<dbReference type="InterPro" id="IPR029044">
    <property type="entry name" value="Nucleotide-diphossugar_trans"/>
</dbReference>
<keyword evidence="2" id="KW-0808">Transferase</keyword>
<dbReference type="InterPro" id="IPR001173">
    <property type="entry name" value="Glyco_trans_2-like"/>
</dbReference>
<evidence type="ECO:0000259" key="1">
    <source>
        <dbReference type="Pfam" id="PF00535"/>
    </source>
</evidence>
<dbReference type="EMBL" id="DTMM01000058">
    <property type="protein sequence ID" value="HFT92845.1"/>
    <property type="molecule type" value="Genomic_DNA"/>
</dbReference>
<dbReference type="GO" id="GO:0016758">
    <property type="term" value="F:hexosyltransferase activity"/>
    <property type="evidence" value="ECO:0007669"/>
    <property type="project" value="UniProtKB-ARBA"/>
</dbReference>
<reference evidence="2" key="1">
    <citation type="journal article" date="2020" name="mSystems">
        <title>Genome- and Community-Level Interaction Insights into Carbon Utilization and Element Cycling Functions of Hydrothermarchaeota in Hydrothermal Sediment.</title>
        <authorList>
            <person name="Zhou Z."/>
            <person name="Liu Y."/>
            <person name="Xu W."/>
            <person name="Pan J."/>
            <person name="Luo Z.H."/>
            <person name="Li M."/>
        </authorList>
    </citation>
    <scope>NUCLEOTIDE SEQUENCE [LARGE SCALE GENOMIC DNA]</scope>
    <source>
        <strain evidence="2">SpSt-902</strain>
    </source>
</reference>
<protein>
    <submittedName>
        <fullName evidence="2">Glycosyltransferase family 2 protein</fullName>
    </submittedName>
</protein>
<organism evidence="2">
    <name type="scientific">Leptospirillum ferriphilum</name>
    <dbReference type="NCBI Taxonomy" id="178606"/>
    <lineage>
        <taxon>Bacteria</taxon>
        <taxon>Pseudomonadati</taxon>
        <taxon>Nitrospirota</taxon>
        <taxon>Nitrospiria</taxon>
        <taxon>Nitrospirales</taxon>
        <taxon>Nitrospiraceae</taxon>
        <taxon>Leptospirillum</taxon>
    </lineage>
</organism>
<dbReference type="Pfam" id="PF00535">
    <property type="entry name" value="Glycos_transf_2"/>
    <property type="match status" value="1"/>
</dbReference>
<gene>
    <name evidence="2" type="ORF">ENX03_02665</name>
</gene>
<dbReference type="AlphaFoldDB" id="A0A7C3LRE1"/>
<dbReference type="PANTHER" id="PTHR22916">
    <property type="entry name" value="GLYCOSYLTRANSFERASE"/>
    <property type="match status" value="1"/>
</dbReference>